<dbReference type="Pfam" id="PF04260">
    <property type="entry name" value="DUF436"/>
    <property type="match status" value="1"/>
</dbReference>
<dbReference type="OrthoDB" id="9803187at2"/>
<organism evidence="2 3">
    <name type="scientific">Pseudogracilibacillus auburnensis</name>
    <dbReference type="NCBI Taxonomy" id="1494959"/>
    <lineage>
        <taxon>Bacteria</taxon>
        <taxon>Bacillati</taxon>
        <taxon>Bacillota</taxon>
        <taxon>Bacilli</taxon>
        <taxon>Bacillales</taxon>
        <taxon>Bacillaceae</taxon>
        <taxon>Pseudogracilibacillus</taxon>
    </lineage>
</organism>
<keyword evidence="3" id="KW-1185">Reference proteome</keyword>
<dbReference type="RefSeq" id="WP_110395167.1">
    <property type="nucleotide sequence ID" value="NZ_JBHUHB010000001.1"/>
</dbReference>
<name>A0A2V3W2S0_9BACI</name>
<dbReference type="SUPFAM" id="SSF110710">
    <property type="entry name" value="TTHA0583/YokD-like"/>
    <property type="match status" value="1"/>
</dbReference>
<dbReference type="Proteomes" id="UP000247978">
    <property type="component" value="Unassembled WGS sequence"/>
</dbReference>
<dbReference type="NCBIfam" id="TIGR01440">
    <property type="entry name" value="TIGR01440 family protein"/>
    <property type="match status" value="1"/>
</dbReference>
<evidence type="ECO:0000313" key="3">
    <source>
        <dbReference type="Proteomes" id="UP000247978"/>
    </source>
</evidence>
<comment type="caution">
    <text evidence="2">The sequence shown here is derived from an EMBL/GenBank/DDBJ whole genome shotgun (WGS) entry which is preliminary data.</text>
</comment>
<sequence length="182" mass="20035">MEELLKQVKVDIDHIVAEWLESNDVNENDLFVIGCSTSEVAGKHIGTSGSEEIAAIIFEALQRLSNERNIHLVFQCCEHLNRALVLENSVREQLKLDAVSVIPIPTAGGSMASYAYRHFNQPTVVEEIAAHAGIDIGDTMIGMHLKKVAVPIRMKQKKVGNAHVTAARTRPKLIGGVRAQYE</sequence>
<accession>A0A2V3W2S0</accession>
<dbReference type="PIRSF" id="PIRSF007510">
    <property type="entry name" value="UCP007510"/>
    <property type="match status" value="1"/>
</dbReference>
<reference evidence="2 3" key="1">
    <citation type="submission" date="2018-05" db="EMBL/GenBank/DDBJ databases">
        <title>Genomic Encyclopedia of Type Strains, Phase IV (KMG-IV): sequencing the most valuable type-strain genomes for metagenomic binning, comparative biology and taxonomic classification.</title>
        <authorList>
            <person name="Goeker M."/>
        </authorList>
    </citation>
    <scope>NUCLEOTIDE SEQUENCE [LARGE SCALE GENOMIC DNA]</scope>
    <source>
        <strain evidence="2 3">DSM 28556</strain>
    </source>
</reference>
<gene>
    <name evidence="2" type="ORF">DFR56_10519</name>
</gene>
<comment type="similarity">
    <text evidence="1">Belongs to the UPF0340 family.</text>
</comment>
<evidence type="ECO:0000256" key="1">
    <source>
        <dbReference type="HAMAP-Rule" id="MF_00800"/>
    </source>
</evidence>
<dbReference type="InterPro" id="IPR006340">
    <property type="entry name" value="DUF436"/>
</dbReference>
<dbReference type="EMBL" id="QJJQ01000005">
    <property type="protein sequence ID" value="PXW87381.1"/>
    <property type="molecule type" value="Genomic_DNA"/>
</dbReference>
<evidence type="ECO:0000313" key="2">
    <source>
        <dbReference type="EMBL" id="PXW87381.1"/>
    </source>
</evidence>
<dbReference type="AlphaFoldDB" id="A0A2V3W2S0"/>
<dbReference type="InterPro" id="IPR028345">
    <property type="entry name" value="Antibiotic_NAT-like"/>
</dbReference>
<dbReference type="Gene3D" id="3.40.50.10360">
    <property type="entry name" value="Hypothetical protein TT1679"/>
    <property type="match status" value="1"/>
</dbReference>
<proteinExistence type="inferred from homology"/>
<protein>
    <recommendedName>
        <fullName evidence="1">UPF0340 protein DFR56_10519</fullName>
    </recommendedName>
</protein>
<dbReference type="HAMAP" id="MF_00800">
    <property type="entry name" value="UPF0340"/>
    <property type="match status" value="1"/>
</dbReference>